<feature type="transmembrane region" description="Helical" evidence="7">
    <location>
        <begin position="334"/>
        <end position="353"/>
    </location>
</feature>
<feature type="transmembrane region" description="Helical" evidence="7">
    <location>
        <begin position="247"/>
        <end position="267"/>
    </location>
</feature>
<protein>
    <submittedName>
        <fullName evidence="9">MFS family permease</fullName>
    </submittedName>
</protein>
<keyword evidence="4 7" id="KW-0812">Transmembrane</keyword>
<dbReference type="PANTHER" id="PTHR43266:SF2">
    <property type="entry name" value="MAJOR FACILITATOR SUPERFAMILY (MFS) PROFILE DOMAIN-CONTAINING PROTEIN"/>
    <property type="match status" value="1"/>
</dbReference>
<feature type="transmembrane region" description="Helical" evidence="7">
    <location>
        <begin position="91"/>
        <end position="109"/>
    </location>
</feature>
<comment type="subcellular location">
    <subcellularLocation>
        <location evidence="1">Cell membrane</location>
        <topology evidence="1">Multi-pass membrane protein</topology>
    </subcellularLocation>
</comment>
<dbReference type="InterPro" id="IPR020846">
    <property type="entry name" value="MFS_dom"/>
</dbReference>
<evidence type="ECO:0000256" key="7">
    <source>
        <dbReference type="SAM" id="Phobius"/>
    </source>
</evidence>
<dbReference type="EMBL" id="JAGGLT010000056">
    <property type="protein sequence ID" value="MBP2073448.1"/>
    <property type="molecule type" value="Genomic_DNA"/>
</dbReference>
<keyword evidence="3" id="KW-1003">Cell membrane</keyword>
<feature type="transmembrane region" description="Helical" evidence="7">
    <location>
        <begin position="40"/>
        <end position="58"/>
    </location>
</feature>
<accession>A0ABS4NK73</accession>
<dbReference type="RefSeq" id="WP_209455051.1">
    <property type="nucleotide sequence ID" value="NZ_JAGGLT010000056.1"/>
</dbReference>
<evidence type="ECO:0000313" key="10">
    <source>
        <dbReference type="Proteomes" id="UP001166402"/>
    </source>
</evidence>
<feature type="transmembrane region" description="Helical" evidence="7">
    <location>
        <begin position="156"/>
        <end position="175"/>
    </location>
</feature>
<dbReference type="CDD" id="cd06173">
    <property type="entry name" value="MFS_MefA_like"/>
    <property type="match status" value="1"/>
</dbReference>
<dbReference type="PANTHER" id="PTHR43266">
    <property type="entry name" value="MACROLIDE-EFFLUX PROTEIN"/>
    <property type="match status" value="1"/>
</dbReference>
<dbReference type="Pfam" id="PF05977">
    <property type="entry name" value="MFS_3"/>
    <property type="match status" value="1"/>
</dbReference>
<keyword evidence="6 7" id="KW-0472">Membrane</keyword>
<dbReference type="Proteomes" id="UP001166402">
    <property type="component" value="Unassembled WGS sequence"/>
</dbReference>
<keyword evidence="10" id="KW-1185">Reference proteome</keyword>
<gene>
    <name evidence="9" type="ORF">J2Z80_003010</name>
</gene>
<dbReference type="PROSITE" id="PS50850">
    <property type="entry name" value="MFS"/>
    <property type="match status" value="2"/>
</dbReference>
<proteinExistence type="predicted"/>
<name>A0ABS4NK73_9THEO</name>
<evidence type="ECO:0000256" key="2">
    <source>
        <dbReference type="ARBA" id="ARBA00022448"/>
    </source>
</evidence>
<feature type="domain" description="Major facilitator superfamily (MFS) profile" evidence="8">
    <location>
        <begin position="208"/>
        <end position="389"/>
    </location>
</feature>
<evidence type="ECO:0000259" key="8">
    <source>
        <dbReference type="PROSITE" id="PS50850"/>
    </source>
</evidence>
<evidence type="ECO:0000256" key="5">
    <source>
        <dbReference type="ARBA" id="ARBA00022989"/>
    </source>
</evidence>
<evidence type="ECO:0000313" key="9">
    <source>
        <dbReference type="EMBL" id="MBP2073448.1"/>
    </source>
</evidence>
<organism evidence="9 10">
    <name type="scientific">Thermoanaerobacterium butyriciformans</name>
    <dbReference type="NCBI Taxonomy" id="1702242"/>
    <lineage>
        <taxon>Bacteria</taxon>
        <taxon>Bacillati</taxon>
        <taxon>Bacillota</taxon>
        <taxon>Clostridia</taxon>
        <taxon>Thermoanaerobacterales</taxon>
        <taxon>Thermoanaerobacteraceae</taxon>
        <taxon>Thermoanaerobacterium</taxon>
    </lineage>
</organism>
<keyword evidence="2" id="KW-0813">Transport</keyword>
<comment type="caution">
    <text evidence="9">The sequence shown here is derived from an EMBL/GenBank/DDBJ whole genome shotgun (WGS) entry which is preliminary data.</text>
</comment>
<keyword evidence="5 7" id="KW-1133">Transmembrane helix</keyword>
<feature type="domain" description="Major facilitator superfamily (MFS) profile" evidence="8">
    <location>
        <begin position="1"/>
        <end position="180"/>
    </location>
</feature>
<sequence>MSRNIFLFISSQVISDIGDWIDRIAVLTLVYNINNSSVDMSFLSIMMLLPSLIFGVFAGKIVDIYNKKRILILGDFLRAILVFLIPFFKEYVFIIIFIVSTISIFYDTAKSSILPELVEKDRLRQVNSLSSSYSSLMMVLGPSISGFIISKLDIKYCFYIDSLTFLLSMIMIFLIKLYKYGSKKDVELYQTDKISFIEGLKYIKGNRIIFNTLSINTTVGLAAGMLNGLLIMYVYKFLKTDSQGYGVILTFKGLAMILTSLVLYKYLKNVPVDVIFKLGLIGLGISTIVFPLNTLFILAILIQFFNGIFNALYSISRTTIIQENCDNQYLGRTFSMNTMLTNITSIISLVFGGVAAEFFGVRAILIIGGLIVLISGFIARNKIYLELTP</sequence>
<dbReference type="InterPro" id="IPR010290">
    <property type="entry name" value="TM_effector"/>
</dbReference>
<dbReference type="Gene3D" id="1.20.1250.20">
    <property type="entry name" value="MFS general substrate transporter like domains"/>
    <property type="match status" value="1"/>
</dbReference>
<evidence type="ECO:0000256" key="6">
    <source>
        <dbReference type="ARBA" id="ARBA00023136"/>
    </source>
</evidence>
<evidence type="ECO:0000256" key="1">
    <source>
        <dbReference type="ARBA" id="ARBA00004651"/>
    </source>
</evidence>
<feature type="transmembrane region" description="Helical" evidence="7">
    <location>
        <begin position="208"/>
        <end position="235"/>
    </location>
</feature>
<dbReference type="SUPFAM" id="SSF103473">
    <property type="entry name" value="MFS general substrate transporter"/>
    <property type="match status" value="1"/>
</dbReference>
<evidence type="ECO:0000256" key="4">
    <source>
        <dbReference type="ARBA" id="ARBA00022692"/>
    </source>
</evidence>
<feature type="transmembrane region" description="Helical" evidence="7">
    <location>
        <begin position="359"/>
        <end position="379"/>
    </location>
</feature>
<dbReference type="InterPro" id="IPR036259">
    <property type="entry name" value="MFS_trans_sf"/>
</dbReference>
<reference evidence="9" key="1">
    <citation type="submission" date="2021-03" db="EMBL/GenBank/DDBJ databases">
        <title>Genomic Encyclopedia of Type Strains, Phase IV (KMG-IV): sequencing the most valuable type-strain genomes for metagenomic binning, comparative biology and taxonomic classification.</title>
        <authorList>
            <person name="Goeker M."/>
        </authorList>
    </citation>
    <scope>NUCLEOTIDE SEQUENCE</scope>
    <source>
        <strain evidence="9">DSM 101588</strain>
    </source>
</reference>
<evidence type="ECO:0000256" key="3">
    <source>
        <dbReference type="ARBA" id="ARBA00022475"/>
    </source>
</evidence>